<evidence type="ECO:0000313" key="5">
    <source>
        <dbReference type="Proteomes" id="UP000034416"/>
    </source>
</evidence>
<protein>
    <submittedName>
        <fullName evidence="2">Uncharacterized protein</fullName>
    </submittedName>
</protein>
<accession>A0A0F5N2X0</accession>
<dbReference type="Proteomes" id="UP000034416">
    <property type="component" value="Unassembled WGS sequence"/>
</dbReference>
<dbReference type="EMBL" id="SSGD01000002">
    <property type="protein sequence ID" value="TXI60572.1"/>
    <property type="molecule type" value="Genomic_DNA"/>
</dbReference>
<keyword evidence="1" id="KW-0472">Membrane</keyword>
<dbReference type="RefSeq" id="WP_046187590.1">
    <property type="nucleotide sequence ID" value="NZ_JACKUJ010000045.1"/>
</dbReference>
<dbReference type="PATRIC" id="fig|342002.3.peg.309"/>
<reference evidence="5" key="1">
    <citation type="submission" date="2015-04" db="EMBL/GenBank/DDBJ databases">
        <title>Genome sequence of Mycobacterium arupense GUC1.</title>
        <authorList>
            <person name="Greninger A.L."/>
            <person name="Cunningham G."/>
            <person name="Chiu C.Y."/>
            <person name="Miller S."/>
        </authorList>
    </citation>
    <scope>NUCLEOTIDE SEQUENCE [LARGE SCALE GENOMIC DNA]</scope>
    <source>
        <strain evidence="5">GUC1</strain>
    </source>
</reference>
<comment type="caution">
    <text evidence="2">The sequence shown here is derived from an EMBL/GenBank/DDBJ whole genome shotgun (WGS) entry which is preliminary data.</text>
</comment>
<sequence>MNQRDNIRGRIAAGATTLAVLSVVAMGVVGISDQADRAAQRDIILVGAADWAQQDLIDVPVGSDHDHFLNDVALQQSAYSWALEPLPNGGFGLADDALLFDGNADVLDQALVQAQLDQLLGAGQGGDAGGDAILSGQQLFDDLSGIAIPPGPVLSVDVTNLIDPGAYAGMGGFGETVWSVPGDLMQAAWADLFGMFSLADVAP</sequence>
<evidence type="ECO:0000313" key="6">
    <source>
        <dbReference type="Proteomes" id="UP000192327"/>
    </source>
</evidence>
<keyword evidence="1" id="KW-1133">Transmembrane helix</keyword>
<gene>
    <name evidence="3" type="ORF">BST15_01790</name>
    <name evidence="4" type="ORF">E6Q54_00240</name>
    <name evidence="2" type="ORF">WR43_00135</name>
</gene>
<evidence type="ECO:0000313" key="2">
    <source>
        <dbReference type="EMBL" id="KKC01356.1"/>
    </source>
</evidence>
<dbReference type="Proteomes" id="UP000321797">
    <property type="component" value="Unassembled WGS sequence"/>
</dbReference>
<dbReference type="EMBL" id="MVHH01000002">
    <property type="protein sequence ID" value="ORA00854.1"/>
    <property type="molecule type" value="Genomic_DNA"/>
</dbReference>
<evidence type="ECO:0000256" key="1">
    <source>
        <dbReference type="SAM" id="Phobius"/>
    </source>
</evidence>
<keyword evidence="6" id="KW-1185">Reference proteome</keyword>
<dbReference type="Proteomes" id="UP000192327">
    <property type="component" value="Unassembled WGS sequence"/>
</dbReference>
<reference evidence="2" key="2">
    <citation type="submission" date="2015-04" db="EMBL/GenBank/DDBJ databases">
        <title>Genome sequence of Mycobacterium arupense strain GUC1.</title>
        <authorList>
            <person name="Greninger A.L."/>
            <person name="Cunningham G."/>
            <person name="Chiu C.Y."/>
            <person name="Miller S."/>
        </authorList>
    </citation>
    <scope>NUCLEOTIDE SEQUENCE</scope>
    <source>
        <strain evidence="2">GUC1</strain>
    </source>
</reference>
<dbReference type="AlphaFoldDB" id="A0A0F5N2X0"/>
<evidence type="ECO:0000313" key="7">
    <source>
        <dbReference type="Proteomes" id="UP000321797"/>
    </source>
</evidence>
<evidence type="ECO:0000313" key="4">
    <source>
        <dbReference type="EMBL" id="TXI60572.1"/>
    </source>
</evidence>
<keyword evidence="1" id="KW-0812">Transmembrane</keyword>
<dbReference type="STRING" id="342002.BST15_01790"/>
<dbReference type="OrthoDB" id="4762338at2"/>
<proteinExistence type="predicted"/>
<dbReference type="EMBL" id="LASW01000001">
    <property type="protein sequence ID" value="KKC01356.1"/>
    <property type="molecule type" value="Genomic_DNA"/>
</dbReference>
<feature type="transmembrane region" description="Helical" evidence="1">
    <location>
        <begin position="12"/>
        <end position="31"/>
    </location>
</feature>
<organism evidence="2 5">
    <name type="scientific">Mycolicibacter arupensis</name>
    <dbReference type="NCBI Taxonomy" id="342002"/>
    <lineage>
        <taxon>Bacteria</taxon>
        <taxon>Bacillati</taxon>
        <taxon>Actinomycetota</taxon>
        <taxon>Actinomycetes</taxon>
        <taxon>Mycobacteriales</taxon>
        <taxon>Mycobacteriaceae</taxon>
        <taxon>Mycolicibacter</taxon>
    </lineage>
</organism>
<name>A0A0F5N2X0_9MYCO</name>
<reference evidence="4 7" key="4">
    <citation type="submission" date="2018-09" db="EMBL/GenBank/DDBJ databases">
        <title>Metagenome Assembled Genomes from an Advanced Water Purification Facility.</title>
        <authorList>
            <person name="Stamps B.W."/>
            <person name="Spear J.R."/>
        </authorList>
    </citation>
    <scope>NUCLEOTIDE SEQUENCE [LARGE SCALE GENOMIC DNA]</scope>
    <source>
        <strain evidence="4">Bin_29_2</strain>
    </source>
</reference>
<reference evidence="3 6" key="3">
    <citation type="submission" date="2016-12" db="EMBL/GenBank/DDBJ databases">
        <title>The new phylogeny of genus Mycobacterium.</title>
        <authorList>
            <person name="Tortoli E."/>
            <person name="Trovato A."/>
            <person name="Cirillo D.M."/>
        </authorList>
    </citation>
    <scope>NUCLEOTIDE SEQUENCE [LARGE SCALE GENOMIC DNA]</scope>
    <source>
        <strain evidence="3 6">DSM 44942</strain>
    </source>
</reference>
<evidence type="ECO:0000313" key="3">
    <source>
        <dbReference type="EMBL" id="ORA00854.1"/>
    </source>
</evidence>